<dbReference type="EMBL" id="CP003261">
    <property type="protein sequence ID" value="AGK99321.1"/>
    <property type="molecule type" value="Genomic_DNA"/>
</dbReference>
<evidence type="ECO:0000313" key="3">
    <source>
        <dbReference type="Proteomes" id="UP000013523"/>
    </source>
</evidence>
<dbReference type="GO" id="GO:0004534">
    <property type="term" value="F:5'-3' RNA exonuclease activity"/>
    <property type="evidence" value="ECO:0007669"/>
    <property type="project" value="TreeGrafter"/>
</dbReference>
<evidence type="ECO:0000259" key="1">
    <source>
        <dbReference type="SMART" id="SM00481"/>
    </source>
</evidence>
<dbReference type="Proteomes" id="UP000013523">
    <property type="component" value="Chromosome"/>
</dbReference>
<dbReference type="InterPro" id="IPR016195">
    <property type="entry name" value="Pol/histidinol_Pase-like"/>
</dbReference>
<sequence length="321" mass="36993">MSFKWIKIHTHTHTLNSDGKDNLRDMAYAARKTSVDAMFLTDHNTMAAWQGADAISKEIGVKIIKGIEYTTFYGHIVVVGAPYYRWETLTIKSLNELADYVHKYNGIIGIAHPRGVDDPVCTGGGYSFEDVDFSKIDFIEVWHGVTDKFNEWKKNQEFWENKLNEGRIITAVYGGDFHRKEHFQESNAFNWLLIDEAQELEEAIIEAIKSGRVVMSKGPRFNMEFERDMESYNMGETIKSENDGILYNVFFDIDWTTIEGNIIINLVDNLGRVKEVKCSKNSKINIKINGDSSIKWIRAEILDKMNREVLAVCNPIYFKYI</sequence>
<dbReference type="NCBIfam" id="NF038032">
    <property type="entry name" value="CehA_McbA_metalo"/>
    <property type="match status" value="1"/>
</dbReference>
<dbReference type="SMART" id="SM00481">
    <property type="entry name" value="POLIIIAc"/>
    <property type="match status" value="1"/>
</dbReference>
<dbReference type="PATRIC" id="fig|86416.3.peg.4620"/>
<accession>R4KCA4</accession>
<keyword evidence="3" id="KW-1185">Reference proteome</keyword>
<organism evidence="2 3">
    <name type="scientific">Clostridium pasteurianum BC1</name>
    <dbReference type="NCBI Taxonomy" id="86416"/>
    <lineage>
        <taxon>Bacteria</taxon>
        <taxon>Bacillati</taxon>
        <taxon>Bacillota</taxon>
        <taxon>Clostridia</taxon>
        <taxon>Eubacteriales</taxon>
        <taxon>Clostridiaceae</taxon>
        <taxon>Clostridium</taxon>
    </lineage>
</organism>
<dbReference type="InterPro" id="IPR003141">
    <property type="entry name" value="Pol/His_phosphatase_N"/>
</dbReference>
<proteinExistence type="predicted"/>
<dbReference type="STRING" id="86416.Clopa_4630"/>
<dbReference type="SUPFAM" id="SSF89550">
    <property type="entry name" value="PHP domain-like"/>
    <property type="match status" value="1"/>
</dbReference>
<dbReference type="Pfam" id="PF02811">
    <property type="entry name" value="PHP"/>
    <property type="match status" value="1"/>
</dbReference>
<dbReference type="InterPro" id="IPR052018">
    <property type="entry name" value="PHP_domain"/>
</dbReference>
<gene>
    <name evidence="2" type="ORF">Clopa_4630</name>
</gene>
<dbReference type="PANTHER" id="PTHR42924:SF3">
    <property type="entry name" value="POLYMERASE_HISTIDINOL PHOSPHATASE N-TERMINAL DOMAIN-CONTAINING PROTEIN"/>
    <property type="match status" value="1"/>
</dbReference>
<dbReference type="GO" id="GO:0035312">
    <property type="term" value="F:5'-3' DNA exonuclease activity"/>
    <property type="evidence" value="ECO:0007669"/>
    <property type="project" value="TreeGrafter"/>
</dbReference>
<name>R4KCA4_CLOPA</name>
<dbReference type="KEGG" id="cpas:Clopa_4630"/>
<protein>
    <submittedName>
        <fullName evidence="2">Putative metal-dependent phosphoesterase, PHP family</fullName>
    </submittedName>
</protein>
<dbReference type="RefSeq" id="WP_015617590.1">
    <property type="nucleotide sequence ID" value="NC_021182.1"/>
</dbReference>
<evidence type="ECO:0000313" key="2">
    <source>
        <dbReference type="EMBL" id="AGK99321.1"/>
    </source>
</evidence>
<dbReference type="InterPro" id="IPR004013">
    <property type="entry name" value="PHP_dom"/>
</dbReference>
<dbReference type="HOGENOM" id="CLU_032306_0_0_9"/>
<feature type="domain" description="Polymerase/histidinol phosphatase N-terminal" evidence="1">
    <location>
        <begin position="8"/>
        <end position="73"/>
    </location>
</feature>
<reference evidence="2 3" key="1">
    <citation type="submission" date="2012-01" db="EMBL/GenBank/DDBJ databases">
        <title>Complete sequence of chromosome of Clostridium pasteurianum BC1.</title>
        <authorList>
            <consortium name="US DOE Joint Genome Institute"/>
            <person name="Lucas S."/>
            <person name="Han J."/>
            <person name="Lapidus A."/>
            <person name="Cheng J.-F."/>
            <person name="Goodwin L."/>
            <person name="Pitluck S."/>
            <person name="Peters L."/>
            <person name="Mikhailova N."/>
            <person name="Teshima H."/>
            <person name="Detter J.C."/>
            <person name="Han C."/>
            <person name="Tapia R."/>
            <person name="Land M."/>
            <person name="Hauser L."/>
            <person name="Kyrpides N."/>
            <person name="Ivanova N."/>
            <person name="Pagani I."/>
            <person name="Dunn J."/>
            <person name="Taghavi S."/>
            <person name="Francis A."/>
            <person name="van der Lelie D."/>
            <person name="Woyke T."/>
        </authorList>
    </citation>
    <scope>NUCLEOTIDE SEQUENCE [LARGE SCALE GENOMIC DNA]</scope>
    <source>
        <strain evidence="2 3">BC1</strain>
    </source>
</reference>
<dbReference type="eggNOG" id="COG0613">
    <property type="taxonomic scope" value="Bacteria"/>
</dbReference>
<dbReference type="OrthoDB" id="9804333at2"/>
<dbReference type="AlphaFoldDB" id="R4KCA4"/>
<dbReference type="Gene3D" id="3.20.20.140">
    <property type="entry name" value="Metal-dependent hydrolases"/>
    <property type="match status" value="1"/>
</dbReference>
<dbReference type="PANTHER" id="PTHR42924">
    <property type="entry name" value="EXONUCLEASE"/>
    <property type="match status" value="1"/>
</dbReference>